<sequence>MTPRNIIRVSSQWLGEGVFFIRAEQQDLINHYMSNVTELKFRLFTRHRPTFYGTFVETMEHNRQVGLKLSPRLALDFFAESTYSKFLDWQWSEEILKLRQIAPRIKEALSQGHWRPDFQRWPAGKPAWKLDWPADQDLSALPHYTAEWIDGIINDLIAQNQEISLAWVNLRQIYPLLGNHSGVNISNEESWLEAIGWKQDDTPFKTCLQLIEPGEDYSEWNLKVLLQDKVDAAKLVEWHPDLFSVDEAFLRANSAPESSQSEDNILVAEAEVPAQWEDHRRKIVRDINRWLELVPWLADRQNSCQTGEEPSLLRRELGETEAWQFLASDSLQLADAGYTVFLPKWWEEVQHLKPLLKVKTRSSVGNWGEGWLGADRLVQFDWRLSVGDVELSEEEFRQLADKKRRLMQIRGKWVQLDPAFLQKVQKIIKQKKNMSLPELLQMHFLSPDREEKITDEDGGVEEDLQVEVELNQQLSSMVEQLKQQIDVCLEEPSSAFRGKLRQYQVRGSSWLLFLRRFGLGGCLADDMGLGKTIQWISYLLKVKEKENPSTPSLLICPTSVIGNWQKELARFAPDIRVHLHYGSQREKGEAFPRSLAEKDLVLTSYNLAHLDETELGSVEWDCICLDEAQHIKNAYTKQASAIRRFAGRHRVALTGTPMENRLTELWSIMDFLNPRYLGSINEFNKRFVSVIERKREEKHIKQVQRLIRPFLLRRVKTDPAIELDLPEKQELKEYIPLTVEQASLYENTLQNMFERLEEAAGMARRGVILSTLMKLKQLCDHPALFLKEEVPSNIRERSLKLERLLEMVEKLRQEGDSCLIFTQFVGMGQMIQRLLQKELKEEVYFLYGGTPRARREEMITGFQNFDTTKNPSNIFVLSLKAGGLGLNLTAASHVFHFDRWWNPAVENQATDRSHRIGQQRHVQVHKFICLGTLEERIDEMLERKQGLNEQIVGGSEAWITELSTGELREVFALRREWVAN</sequence>
<dbReference type="PROSITE" id="PS51194">
    <property type="entry name" value="HELICASE_CTER"/>
    <property type="match status" value="1"/>
</dbReference>
<dbReference type="AlphaFoldDB" id="C8W012"/>
<dbReference type="Pfam" id="PF12419">
    <property type="entry name" value="DUF3670"/>
    <property type="match status" value="1"/>
</dbReference>
<dbReference type="SUPFAM" id="SSF52540">
    <property type="entry name" value="P-loop containing nucleoside triphosphate hydrolases"/>
    <property type="match status" value="2"/>
</dbReference>
<dbReference type="GO" id="GO:0016787">
    <property type="term" value="F:hydrolase activity"/>
    <property type="evidence" value="ECO:0007669"/>
    <property type="project" value="UniProtKB-KW"/>
</dbReference>
<dbReference type="PANTHER" id="PTHR10799">
    <property type="entry name" value="SNF2/RAD54 HELICASE FAMILY"/>
    <property type="match status" value="1"/>
</dbReference>
<evidence type="ECO:0000313" key="6">
    <source>
        <dbReference type="Proteomes" id="UP000002217"/>
    </source>
</evidence>
<dbReference type="InterPro" id="IPR001650">
    <property type="entry name" value="Helicase_C-like"/>
</dbReference>
<dbReference type="SMART" id="SM00490">
    <property type="entry name" value="HELICc"/>
    <property type="match status" value="1"/>
</dbReference>
<dbReference type="PROSITE" id="PS51192">
    <property type="entry name" value="HELICASE_ATP_BIND_1"/>
    <property type="match status" value="1"/>
</dbReference>
<dbReference type="Gene3D" id="3.40.50.300">
    <property type="entry name" value="P-loop containing nucleotide triphosphate hydrolases"/>
    <property type="match status" value="1"/>
</dbReference>
<dbReference type="InterPro" id="IPR049730">
    <property type="entry name" value="SNF2/RAD54-like_C"/>
</dbReference>
<dbReference type="Gene3D" id="3.40.50.10810">
    <property type="entry name" value="Tandem AAA-ATPase domain"/>
    <property type="match status" value="1"/>
</dbReference>
<dbReference type="GO" id="GO:0005524">
    <property type="term" value="F:ATP binding"/>
    <property type="evidence" value="ECO:0007669"/>
    <property type="project" value="InterPro"/>
</dbReference>
<feature type="domain" description="Helicase C-terminal" evidence="4">
    <location>
        <begin position="800"/>
        <end position="963"/>
    </location>
</feature>
<feature type="domain" description="Helicase ATP-binding" evidence="3">
    <location>
        <begin position="512"/>
        <end position="675"/>
    </location>
</feature>
<dbReference type="InterPro" id="IPR038718">
    <property type="entry name" value="SNF2-like_sf"/>
</dbReference>
<name>C8W012_DESAS</name>
<gene>
    <name evidence="5" type="ordered locus">Dtox_4316</name>
</gene>
<dbReference type="InterPro" id="IPR000330">
    <property type="entry name" value="SNF2_N"/>
</dbReference>
<reference evidence="5 6" key="1">
    <citation type="journal article" date="2009" name="Stand. Genomic Sci.">
        <title>Complete genome sequence of Desulfotomaculum acetoxidans type strain (5575).</title>
        <authorList>
            <person name="Spring S."/>
            <person name="Lapidus A."/>
            <person name="Schroder M."/>
            <person name="Gleim D."/>
            <person name="Sims D."/>
            <person name="Meincke L."/>
            <person name="Glavina Del Rio T."/>
            <person name="Tice H."/>
            <person name="Copeland A."/>
            <person name="Cheng J.F."/>
            <person name="Lucas S."/>
            <person name="Chen F."/>
            <person name="Nolan M."/>
            <person name="Bruce D."/>
            <person name="Goodwin L."/>
            <person name="Pitluck S."/>
            <person name="Ivanova N."/>
            <person name="Mavromatis K."/>
            <person name="Mikhailova N."/>
            <person name="Pati A."/>
            <person name="Chen A."/>
            <person name="Palaniappan K."/>
            <person name="Land M."/>
            <person name="Hauser L."/>
            <person name="Chang Y.J."/>
            <person name="Jeffries C.D."/>
            <person name="Chain P."/>
            <person name="Saunders E."/>
            <person name="Brettin T."/>
            <person name="Detter J.C."/>
            <person name="Goker M."/>
            <person name="Bristow J."/>
            <person name="Eisen J.A."/>
            <person name="Markowitz V."/>
            <person name="Hugenholtz P."/>
            <person name="Kyrpides N.C."/>
            <person name="Klenk H.P."/>
            <person name="Han C."/>
        </authorList>
    </citation>
    <scope>NUCLEOTIDE SEQUENCE [LARGE SCALE GENOMIC DNA]</scope>
    <source>
        <strain evidence="6">ATCC 49208 / DSM 771 / VKM B-1644</strain>
    </source>
</reference>
<dbReference type="InterPro" id="IPR014001">
    <property type="entry name" value="Helicase_ATP-bd"/>
</dbReference>
<evidence type="ECO:0000256" key="1">
    <source>
        <dbReference type="ARBA" id="ARBA00022801"/>
    </source>
</evidence>
<dbReference type="STRING" id="485916.Dtox_4316"/>
<proteinExistence type="predicted"/>
<keyword evidence="2" id="KW-0175">Coiled coil</keyword>
<keyword evidence="6" id="KW-1185">Reference proteome</keyword>
<evidence type="ECO:0000259" key="3">
    <source>
        <dbReference type="PROSITE" id="PS51192"/>
    </source>
</evidence>
<dbReference type="EMBL" id="CP001720">
    <property type="protein sequence ID" value="ACV64980.1"/>
    <property type="molecule type" value="Genomic_DNA"/>
</dbReference>
<dbReference type="RefSeq" id="WP_015759650.1">
    <property type="nucleotide sequence ID" value="NC_013216.1"/>
</dbReference>
<dbReference type="SMART" id="SM00487">
    <property type="entry name" value="DEXDc"/>
    <property type="match status" value="1"/>
</dbReference>
<protein>
    <submittedName>
        <fullName evidence="5">SNF2-related protein</fullName>
    </submittedName>
</protein>
<dbReference type="CDD" id="cd18793">
    <property type="entry name" value="SF2_C_SNF"/>
    <property type="match status" value="1"/>
</dbReference>
<dbReference type="Proteomes" id="UP000002217">
    <property type="component" value="Chromosome"/>
</dbReference>
<dbReference type="CDD" id="cd18012">
    <property type="entry name" value="DEXQc_arch_SWI2_SNF2"/>
    <property type="match status" value="1"/>
</dbReference>
<evidence type="ECO:0000256" key="2">
    <source>
        <dbReference type="SAM" id="Coils"/>
    </source>
</evidence>
<dbReference type="eggNOG" id="COG0553">
    <property type="taxonomic scope" value="Bacteria"/>
</dbReference>
<dbReference type="FunFam" id="3.40.50.300:FF:000533">
    <property type="entry name" value="Helicase, Snf2 family"/>
    <property type="match status" value="1"/>
</dbReference>
<dbReference type="KEGG" id="dae:Dtox_4316"/>
<dbReference type="HOGENOM" id="CLU_000315_21_8_9"/>
<dbReference type="Pfam" id="PF00176">
    <property type="entry name" value="SNF2-rel_dom"/>
    <property type="match status" value="1"/>
</dbReference>
<accession>C8W012</accession>
<dbReference type="InterPro" id="IPR027417">
    <property type="entry name" value="P-loop_NTPase"/>
</dbReference>
<dbReference type="Pfam" id="PF00271">
    <property type="entry name" value="Helicase_C"/>
    <property type="match status" value="1"/>
</dbReference>
<evidence type="ECO:0000259" key="4">
    <source>
        <dbReference type="PROSITE" id="PS51194"/>
    </source>
</evidence>
<feature type="coiled-coil region" evidence="2">
    <location>
        <begin position="464"/>
        <end position="491"/>
    </location>
</feature>
<dbReference type="InterPro" id="IPR022138">
    <property type="entry name" value="DUF3670"/>
</dbReference>
<evidence type="ECO:0000313" key="5">
    <source>
        <dbReference type="EMBL" id="ACV64980.1"/>
    </source>
</evidence>
<organism evidence="5 6">
    <name type="scientific">Desulfofarcimen acetoxidans (strain ATCC 49208 / DSM 771 / KCTC 5769 / VKM B-1644 / 5575)</name>
    <name type="common">Desulfotomaculum acetoxidans</name>
    <dbReference type="NCBI Taxonomy" id="485916"/>
    <lineage>
        <taxon>Bacteria</taxon>
        <taxon>Bacillati</taxon>
        <taxon>Bacillota</taxon>
        <taxon>Clostridia</taxon>
        <taxon>Eubacteriales</taxon>
        <taxon>Peptococcaceae</taxon>
        <taxon>Desulfofarcimen</taxon>
    </lineage>
</organism>
<keyword evidence="1" id="KW-0378">Hydrolase</keyword>